<comment type="caution">
    <text evidence="1">The sequence shown here is derived from an EMBL/GenBank/DDBJ whole genome shotgun (WGS) entry which is preliminary data.</text>
</comment>
<organism evidence="1 2">
    <name type="scientific">Pannonibacter anstelovis</name>
    <dbReference type="NCBI Taxonomy" id="3121537"/>
    <lineage>
        <taxon>Bacteria</taxon>
        <taxon>Pseudomonadati</taxon>
        <taxon>Pseudomonadota</taxon>
        <taxon>Alphaproteobacteria</taxon>
        <taxon>Hyphomicrobiales</taxon>
        <taxon>Stappiaceae</taxon>
        <taxon>Pannonibacter</taxon>
    </lineage>
</organism>
<dbReference type="Proteomes" id="UP001380822">
    <property type="component" value="Unassembled WGS sequence"/>
</dbReference>
<proteinExistence type="predicted"/>
<protein>
    <recommendedName>
        <fullName evidence="3">Tail assembly chaperone</fullName>
    </recommendedName>
</protein>
<name>A0ABU7ZTC9_9HYPH</name>
<dbReference type="RefSeq" id="WP_334252421.1">
    <property type="nucleotide sequence ID" value="NZ_JBAKBE010000011.1"/>
</dbReference>
<dbReference type="EMBL" id="JBAKBE010000011">
    <property type="protein sequence ID" value="MEH0098025.1"/>
    <property type="molecule type" value="Genomic_DNA"/>
</dbReference>
<sequence>MTKTREIDVSDVVIEDEEEAVALAPAPADDVVQEDETADIAVLPRGAVEQADGSVLLTLDRPVNITFQRRDRGTRRETITALQFYRLTGKDLTEITNAAEKVRERVAFALSLRKNKAATNGIFDRMDAADIARASRVLEYFLGSGPTTGRS</sequence>
<evidence type="ECO:0008006" key="3">
    <source>
        <dbReference type="Google" id="ProtNLM"/>
    </source>
</evidence>
<gene>
    <name evidence="1" type="ORF">V6L76_17315</name>
</gene>
<accession>A0ABU7ZTC9</accession>
<reference evidence="1 2" key="1">
    <citation type="submission" date="2024-02" db="EMBL/GenBank/DDBJ databases">
        <title>A new putative Pannonibacter species isolated from two cases of bloodstream infections in paediatric patients.</title>
        <authorList>
            <person name="Castellana S."/>
            <person name="De Laurentiis V."/>
            <person name="Grassi M."/>
            <person name="De Leonardis F."/>
            <person name="Mosca A."/>
            <person name="De Carlo C."/>
            <person name="Sparapano E."/>
            <person name="Ronga L."/>
            <person name="Santacroce L."/>
            <person name="Chironna M."/>
            <person name="De Robertis A."/>
            <person name="Bianco A."/>
            <person name="Del Sambro L."/>
            <person name="Capozzi L."/>
            <person name="Parisi A."/>
        </authorList>
    </citation>
    <scope>NUCLEOTIDE SEQUENCE [LARGE SCALE GENOMIC DNA]</scope>
    <source>
        <strain evidence="1 2">Pt2</strain>
    </source>
</reference>
<keyword evidence="2" id="KW-1185">Reference proteome</keyword>
<evidence type="ECO:0000313" key="2">
    <source>
        <dbReference type="Proteomes" id="UP001380822"/>
    </source>
</evidence>
<evidence type="ECO:0000313" key="1">
    <source>
        <dbReference type="EMBL" id="MEH0098025.1"/>
    </source>
</evidence>